<dbReference type="PANTHER" id="PTHR30146">
    <property type="entry name" value="LACI-RELATED TRANSCRIPTIONAL REPRESSOR"/>
    <property type="match status" value="1"/>
</dbReference>
<dbReference type="PROSITE" id="PS50932">
    <property type="entry name" value="HTH_LACI_2"/>
    <property type="match status" value="1"/>
</dbReference>
<dbReference type="GO" id="GO:0000976">
    <property type="term" value="F:transcription cis-regulatory region binding"/>
    <property type="evidence" value="ECO:0007669"/>
    <property type="project" value="TreeGrafter"/>
</dbReference>
<dbReference type="CDD" id="cd01392">
    <property type="entry name" value="HTH_LacI"/>
    <property type="match status" value="1"/>
</dbReference>
<dbReference type="Pfam" id="PF13377">
    <property type="entry name" value="Peripla_BP_3"/>
    <property type="match status" value="1"/>
</dbReference>
<evidence type="ECO:0000259" key="4">
    <source>
        <dbReference type="PROSITE" id="PS50932"/>
    </source>
</evidence>
<name>A0A7G6Y9Q9_9MICO</name>
<dbReference type="InterPro" id="IPR046335">
    <property type="entry name" value="LacI/GalR-like_sensor"/>
</dbReference>
<dbReference type="PANTHER" id="PTHR30146:SF109">
    <property type="entry name" value="HTH-TYPE TRANSCRIPTIONAL REGULATOR GALS"/>
    <property type="match status" value="1"/>
</dbReference>
<protein>
    <submittedName>
        <fullName evidence="5">LacI family transcriptional regulator</fullName>
    </submittedName>
</protein>
<evidence type="ECO:0000313" key="6">
    <source>
        <dbReference type="Proteomes" id="UP000515511"/>
    </source>
</evidence>
<keyword evidence="2" id="KW-0238">DNA-binding</keyword>
<dbReference type="RefSeq" id="WP_185278384.1">
    <property type="nucleotide sequence ID" value="NZ_CP043641.1"/>
</dbReference>
<dbReference type="Gene3D" id="1.10.260.40">
    <property type="entry name" value="lambda repressor-like DNA-binding domains"/>
    <property type="match status" value="1"/>
</dbReference>
<proteinExistence type="predicted"/>
<dbReference type="AlphaFoldDB" id="A0A7G6Y9Q9"/>
<evidence type="ECO:0000313" key="5">
    <source>
        <dbReference type="EMBL" id="QNE35224.1"/>
    </source>
</evidence>
<evidence type="ECO:0000256" key="3">
    <source>
        <dbReference type="ARBA" id="ARBA00023163"/>
    </source>
</evidence>
<dbReference type="Pfam" id="PF00356">
    <property type="entry name" value="LacI"/>
    <property type="match status" value="1"/>
</dbReference>
<reference evidence="6" key="1">
    <citation type="submission" date="2019-09" db="EMBL/GenBank/DDBJ databases">
        <title>Antimicrobial potential of Antarctic Bacteria.</title>
        <authorList>
            <person name="Benaud N."/>
            <person name="Edwards R.J."/>
            <person name="Ferrari B.C."/>
        </authorList>
    </citation>
    <scope>NUCLEOTIDE SEQUENCE [LARGE SCALE GENOMIC DNA]</scope>
    <source>
        <strain evidence="6">INR9</strain>
    </source>
</reference>
<evidence type="ECO:0000256" key="2">
    <source>
        <dbReference type="ARBA" id="ARBA00023125"/>
    </source>
</evidence>
<dbReference type="CDD" id="cd06267">
    <property type="entry name" value="PBP1_LacI_sugar_binding-like"/>
    <property type="match status" value="1"/>
</dbReference>
<dbReference type="GO" id="GO:0003700">
    <property type="term" value="F:DNA-binding transcription factor activity"/>
    <property type="evidence" value="ECO:0007669"/>
    <property type="project" value="TreeGrafter"/>
</dbReference>
<feature type="domain" description="HTH lacI-type" evidence="4">
    <location>
        <begin position="11"/>
        <end position="65"/>
    </location>
</feature>
<accession>A0A7G6Y9Q9</accession>
<dbReference type="PRINTS" id="PR00036">
    <property type="entry name" value="HTHLACI"/>
</dbReference>
<dbReference type="InterPro" id="IPR000843">
    <property type="entry name" value="HTH_LacI"/>
</dbReference>
<keyword evidence="3" id="KW-0804">Transcription</keyword>
<evidence type="ECO:0000256" key="1">
    <source>
        <dbReference type="ARBA" id="ARBA00023015"/>
    </source>
</evidence>
<dbReference type="Gene3D" id="3.40.50.2300">
    <property type="match status" value="2"/>
</dbReference>
<dbReference type="InterPro" id="IPR010982">
    <property type="entry name" value="Lambda_DNA-bd_dom_sf"/>
</dbReference>
<gene>
    <name evidence="5" type="ORF">F1C12_08805</name>
</gene>
<organism evidence="5 6">
    <name type="scientific">Leifsonia shinshuensis</name>
    <dbReference type="NCBI Taxonomy" id="150026"/>
    <lineage>
        <taxon>Bacteria</taxon>
        <taxon>Bacillati</taxon>
        <taxon>Actinomycetota</taxon>
        <taxon>Actinomycetes</taxon>
        <taxon>Micrococcales</taxon>
        <taxon>Microbacteriaceae</taxon>
        <taxon>Leifsonia</taxon>
    </lineage>
</organism>
<dbReference type="SUPFAM" id="SSF47413">
    <property type="entry name" value="lambda repressor-like DNA-binding domains"/>
    <property type="match status" value="1"/>
</dbReference>
<dbReference type="SUPFAM" id="SSF53822">
    <property type="entry name" value="Periplasmic binding protein-like I"/>
    <property type="match status" value="1"/>
</dbReference>
<dbReference type="SMART" id="SM00354">
    <property type="entry name" value="HTH_LACI"/>
    <property type="match status" value="1"/>
</dbReference>
<sequence length="340" mass="35607">MTSEAARPRAATIHDVARAAGLSRGTVSRVINGEPYVSPEARAAVESAIVEVGYVPNTAARNLKTRRSGAVALIVHEPHSLFLEDPNIGTILLGINAVLSQADYQLVTLIIDSTRDSDRVAEYLRGGFVDGVIIISARAGDPIGQAVAAIGIPAAFVGHPPGIEGIAYVGIDNVGAARSISERLVATGRRRVGMIASALDRDSGRDRLAGFREALGELYDPELVVEFPLYSHGAGVEGMRELLEREPDIDGVFAASDAIAAGALDALREAGKSVPGDIGVVGFDDSAWALRCQPALSTVHQPATELGRAAAQLVLDQIARLDTPADGTILGTTVVWRRSA</sequence>
<dbReference type="InterPro" id="IPR028082">
    <property type="entry name" value="Peripla_BP_I"/>
</dbReference>
<keyword evidence="1" id="KW-0805">Transcription regulation</keyword>
<dbReference type="EMBL" id="CP043641">
    <property type="protein sequence ID" value="QNE35224.1"/>
    <property type="molecule type" value="Genomic_DNA"/>
</dbReference>
<dbReference type="KEGG" id="lse:F1C12_08805"/>
<dbReference type="Proteomes" id="UP000515511">
    <property type="component" value="Chromosome"/>
</dbReference>